<dbReference type="GeneID" id="104590014"/>
<proteinExistence type="predicted"/>
<dbReference type="Proteomes" id="UP000189703">
    <property type="component" value="Unplaced"/>
</dbReference>
<dbReference type="AlphaFoldDB" id="A0A1U8PZJ9"/>
<keyword evidence="1" id="KW-0175">Coiled coil</keyword>
<reference evidence="3" key="1">
    <citation type="submission" date="2025-08" db="UniProtKB">
        <authorList>
            <consortium name="RefSeq"/>
        </authorList>
    </citation>
    <scope>IDENTIFICATION</scope>
</reference>
<sequence length="250" mass="29604">MADKVEKSSKKKHSKVHKHIRNVIISMAVCILECRSSFTDGRLKEEEEIGKENIEMDRRIKRLDKVGKEIRKEGKEVNRVRILHFCFLQFSFLPVLSAQCPRFYISKRFRFRTLRSRNRSLMEKSEEIEAARKRMKPVEEKDGDAAAIEEETTTNLTGSEEMELNIARLLERIERFTEQVTELLEAGKTMFKELSNEFEERMIAIHREQIEKWQEEIKDLRLVDASNEEVITLLNNARFLLQNFHADQCR</sequence>
<dbReference type="PANTHER" id="PTHR35500:SF1">
    <property type="entry name" value="OS03G0108700 PROTEIN"/>
    <property type="match status" value="1"/>
</dbReference>
<protein>
    <submittedName>
        <fullName evidence="3">Uncharacterized protein LOC104590014</fullName>
    </submittedName>
</protein>
<dbReference type="PANTHER" id="PTHR35500">
    <property type="entry name" value="OS03G0108700 PROTEIN"/>
    <property type="match status" value="1"/>
</dbReference>
<dbReference type="FunCoup" id="A0A1U8PZJ9">
    <property type="interactions" value="645"/>
</dbReference>
<accession>A0A1U8PZJ9</accession>
<name>A0A1U8PZJ9_NELNU</name>
<gene>
    <name evidence="3" type="primary">LOC104590014</name>
</gene>
<feature type="coiled-coil region" evidence="1">
    <location>
        <begin position="121"/>
        <end position="223"/>
    </location>
</feature>
<dbReference type="OrthoDB" id="1933196at2759"/>
<dbReference type="eggNOG" id="ENOG502S4DD">
    <property type="taxonomic scope" value="Eukaryota"/>
</dbReference>
<keyword evidence="2" id="KW-1185">Reference proteome</keyword>
<evidence type="ECO:0000256" key="1">
    <source>
        <dbReference type="SAM" id="Coils"/>
    </source>
</evidence>
<evidence type="ECO:0000313" key="3">
    <source>
        <dbReference type="RefSeq" id="XP_019051968.1"/>
    </source>
</evidence>
<evidence type="ECO:0000313" key="2">
    <source>
        <dbReference type="Proteomes" id="UP000189703"/>
    </source>
</evidence>
<dbReference type="RefSeq" id="XP_019051968.1">
    <property type="nucleotide sequence ID" value="XM_019196423.1"/>
</dbReference>
<organism evidence="2 3">
    <name type="scientific">Nelumbo nucifera</name>
    <name type="common">Sacred lotus</name>
    <dbReference type="NCBI Taxonomy" id="4432"/>
    <lineage>
        <taxon>Eukaryota</taxon>
        <taxon>Viridiplantae</taxon>
        <taxon>Streptophyta</taxon>
        <taxon>Embryophyta</taxon>
        <taxon>Tracheophyta</taxon>
        <taxon>Spermatophyta</taxon>
        <taxon>Magnoliopsida</taxon>
        <taxon>Proteales</taxon>
        <taxon>Nelumbonaceae</taxon>
        <taxon>Nelumbo</taxon>
    </lineage>
</organism>
<dbReference type="KEGG" id="nnu:104590014"/>
<dbReference type="InParanoid" id="A0A1U8PZJ9"/>